<feature type="compositionally biased region" description="Low complexity" evidence="1">
    <location>
        <begin position="258"/>
        <end position="277"/>
    </location>
</feature>
<name>A0ABP1DP41_9APHY</name>
<feature type="region of interest" description="Disordered" evidence="1">
    <location>
        <begin position="24"/>
        <end position="46"/>
    </location>
</feature>
<feature type="compositionally biased region" description="Low complexity" evidence="1">
    <location>
        <begin position="186"/>
        <end position="196"/>
    </location>
</feature>
<protein>
    <submittedName>
        <fullName evidence="2">Uncharacterized protein</fullName>
    </submittedName>
</protein>
<evidence type="ECO:0000313" key="2">
    <source>
        <dbReference type="EMBL" id="CAL1708429.1"/>
    </source>
</evidence>
<feature type="compositionally biased region" description="Polar residues" evidence="1">
    <location>
        <begin position="28"/>
        <end position="37"/>
    </location>
</feature>
<evidence type="ECO:0000313" key="3">
    <source>
        <dbReference type="Proteomes" id="UP001497453"/>
    </source>
</evidence>
<feature type="compositionally biased region" description="Low complexity" evidence="1">
    <location>
        <begin position="328"/>
        <end position="348"/>
    </location>
</feature>
<reference evidence="3" key="1">
    <citation type="submission" date="2024-04" db="EMBL/GenBank/DDBJ databases">
        <authorList>
            <person name="Shaw F."/>
            <person name="Minotto A."/>
        </authorList>
    </citation>
    <scope>NUCLEOTIDE SEQUENCE [LARGE SCALE GENOMIC DNA]</scope>
</reference>
<feature type="compositionally biased region" description="Polar residues" evidence="1">
    <location>
        <begin position="278"/>
        <end position="294"/>
    </location>
</feature>
<feature type="region of interest" description="Disordered" evidence="1">
    <location>
        <begin position="149"/>
        <end position="171"/>
    </location>
</feature>
<feature type="compositionally biased region" description="Polar residues" evidence="1">
    <location>
        <begin position="205"/>
        <end position="217"/>
    </location>
</feature>
<evidence type="ECO:0000256" key="1">
    <source>
        <dbReference type="SAM" id="MobiDB-lite"/>
    </source>
</evidence>
<feature type="compositionally biased region" description="Basic residues" evidence="1">
    <location>
        <begin position="315"/>
        <end position="325"/>
    </location>
</feature>
<feature type="region of interest" description="Disordered" evidence="1">
    <location>
        <begin position="186"/>
        <end position="356"/>
    </location>
</feature>
<proteinExistence type="predicted"/>
<feature type="compositionally biased region" description="Acidic residues" evidence="1">
    <location>
        <begin position="237"/>
        <end position="249"/>
    </location>
</feature>
<organism evidence="2 3">
    <name type="scientific">Somion occarium</name>
    <dbReference type="NCBI Taxonomy" id="3059160"/>
    <lineage>
        <taxon>Eukaryota</taxon>
        <taxon>Fungi</taxon>
        <taxon>Dikarya</taxon>
        <taxon>Basidiomycota</taxon>
        <taxon>Agaricomycotina</taxon>
        <taxon>Agaricomycetes</taxon>
        <taxon>Polyporales</taxon>
        <taxon>Cerrenaceae</taxon>
        <taxon>Somion</taxon>
    </lineage>
</organism>
<gene>
    <name evidence="2" type="ORF">GFSPODELE1_LOCUS6851</name>
</gene>
<feature type="compositionally biased region" description="Basic and acidic residues" evidence="1">
    <location>
        <begin position="150"/>
        <end position="171"/>
    </location>
</feature>
<keyword evidence="3" id="KW-1185">Reference proteome</keyword>
<dbReference type="Proteomes" id="UP001497453">
    <property type="component" value="Chromosome 5"/>
</dbReference>
<sequence length="408" mass="45127">MDRFSWSDSFQAVFGSCISCLGRPPRLDSNSEQNSNDRGGPIRARSDELEGLLAESDDAETLSLHSNLGDRDRSRKKRRQRKGIRLFGYDLFGRPPIHLPDDDEGVDDSGRRRDRLERSRTISTFTLDSDAAPLDSSTIEELSAAQIAERVTREDEERRAKEERRQRRRERKELKRAVLVLSMSGEGEFEGFPGSGPEHGHIASPFQSSTAGSSDLSSPHRQEDFGPFEQSQIHDDYDADDAETGDLDADAYTRRAPRGASMGSGSDSRSRTSASNSNPDSSRYNHYYLSQQPMQVPHMLANQPPHPFELTSSTPKKKKKSKRDKTSRQSVSTTSQSTSLASPTQQPSRIPFVPSPSVASADGEYINHTEFIAPEAKPAGGFPSVGLPGGIRRKNSEAGVFLARRGDE</sequence>
<accession>A0ABP1DP41</accession>
<dbReference type="EMBL" id="OZ037948">
    <property type="protein sequence ID" value="CAL1708429.1"/>
    <property type="molecule type" value="Genomic_DNA"/>
</dbReference>